<comment type="caution">
    <text evidence="2">The sequence shown here is derived from an EMBL/GenBank/DDBJ whole genome shotgun (WGS) entry which is preliminary data.</text>
</comment>
<dbReference type="Proteomes" id="UP000701801">
    <property type="component" value="Unassembled WGS sequence"/>
</dbReference>
<evidence type="ECO:0000313" key="3">
    <source>
        <dbReference type="Proteomes" id="UP000701801"/>
    </source>
</evidence>
<feature type="signal peptide" evidence="1">
    <location>
        <begin position="1"/>
        <end position="18"/>
    </location>
</feature>
<gene>
    <name evidence="2" type="ORF">HYALB_00010669</name>
</gene>
<name>A0A9N9LED0_9HELO</name>
<evidence type="ECO:0000256" key="1">
    <source>
        <dbReference type="SAM" id="SignalP"/>
    </source>
</evidence>
<dbReference type="AlphaFoldDB" id="A0A9N9LED0"/>
<dbReference type="EMBL" id="CAJVRM010000008">
    <property type="protein sequence ID" value="CAG8971092.1"/>
    <property type="molecule type" value="Genomic_DNA"/>
</dbReference>
<protein>
    <submittedName>
        <fullName evidence="2">Uncharacterized protein</fullName>
    </submittedName>
</protein>
<reference evidence="2" key="1">
    <citation type="submission" date="2021-07" db="EMBL/GenBank/DDBJ databases">
        <authorList>
            <person name="Durling M."/>
        </authorList>
    </citation>
    <scope>NUCLEOTIDE SEQUENCE</scope>
</reference>
<keyword evidence="3" id="KW-1185">Reference proteome</keyword>
<accession>A0A9N9LED0</accession>
<feature type="chain" id="PRO_5040436559" evidence="1">
    <location>
        <begin position="19"/>
        <end position="61"/>
    </location>
</feature>
<organism evidence="2 3">
    <name type="scientific">Hymenoscyphus albidus</name>
    <dbReference type="NCBI Taxonomy" id="595503"/>
    <lineage>
        <taxon>Eukaryota</taxon>
        <taxon>Fungi</taxon>
        <taxon>Dikarya</taxon>
        <taxon>Ascomycota</taxon>
        <taxon>Pezizomycotina</taxon>
        <taxon>Leotiomycetes</taxon>
        <taxon>Helotiales</taxon>
        <taxon>Helotiaceae</taxon>
        <taxon>Hymenoscyphus</taxon>
    </lineage>
</organism>
<proteinExistence type="predicted"/>
<evidence type="ECO:0000313" key="2">
    <source>
        <dbReference type="EMBL" id="CAG8971092.1"/>
    </source>
</evidence>
<sequence>MKFLSVLVTVALASVSMAQSCNNLFIKCTEVTCVNKCKYAAAMVVLRRRSFTVSTNEEGSV</sequence>
<dbReference type="PROSITE" id="PS51257">
    <property type="entry name" value="PROKAR_LIPOPROTEIN"/>
    <property type="match status" value="1"/>
</dbReference>
<keyword evidence="1" id="KW-0732">Signal</keyword>